<accession>A0ABN8YUE5</accession>
<feature type="chain" id="PRO_5046374340" evidence="1">
    <location>
        <begin position="19"/>
        <end position="116"/>
    </location>
</feature>
<proteinExistence type="predicted"/>
<organism evidence="2 3">
    <name type="scientific">Rangifer tarandus platyrhynchus</name>
    <name type="common">Svalbard reindeer</name>
    <dbReference type="NCBI Taxonomy" id="3082113"/>
    <lineage>
        <taxon>Eukaryota</taxon>
        <taxon>Metazoa</taxon>
        <taxon>Chordata</taxon>
        <taxon>Craniata</taxon>
        <taxon>Vertebrata</taxon>
        <taxon>Euteleostomi</taxon>
        <taxon>Mammalia</taxon>
        <taxon>Eutheria</taxon>
        <taxon>Laurasiatheria</taxon>
        <taxon>Artiodactyla</taxon>
        <taxon>Ruminantia</taxon>
        <taxon>Pecora</taxon>
        <taxon>Cervidae</taxon>
        <taxon>Odocoileinae</taxon>
        <taxon>Rangifer</taxon>
    </lineage>
</organism>
<gene>
    <name evidence="2" type="ORF">MRATA1EN1_LOCUS12493</name>
</gene>
<keyword evidence="1" id="KW-0732">Signal</keyword>
<feature type="signal peptide" evidence="1">
    <location>
        <begin position="1"/>
        <end position="18"/>
    </location>
</feature>
<name>A0ABN8YUE5_RANTA</name>
<evidence type="ECO:0000256" key="1">
    <source>
        <dbReference type="SAM" id="SignalP"/>
    </source>
</evidence>
<evidence type="ECO:0000313" key="3">
    <source>
        <dbReference type="Proteomes" id="UP001176941"/>
    </source>
</evidence>
<protein>
    <submittedName>
        <fullName evidence="2">Uncharacterized protein</fullName>
    </submittedName>
</protein>
<dbReference type="EMBL" id="OX459957">
    <property type="protein sequence ID" value="CAI9163531.1"/>
    <property type="molecule type" value="Genomic_DNA"/>
</dbReference>
<reference evidence="2" key="1">
    <citation type="submission" date="2023-04" db="EMBL/GenBank/DDBJ databases">
        <authorList>
            <consortium name="ELIXIR-Norway"/>
        </authorList>
    </citation>
    <scope>NUCLEOTIDE SEQUENCE [LARGE SCALE GENOMIC DNA]</scope>
</reference>
<keyword evidence="3" id="KW-1185">Reference proteome</keyword>
<evidence type="ECO:0000313" key="2">
    <source>
        <dbReference type="EMBL" id="CAI9163531.1"/>
    </source>
</evidence>
<sequence length="116" mass="12707">MTPSIEIFALLCWSGAESVISPRYLCMVYYSFRAGQLIGEDSGKYLLNGRMKSFSNDSSVPAISWWGGAEAGSLCVPVRATDTQPRARDLIHLGGAWAPRDVLWVSGYHHDVSLKG</sequence>
<dbReference type="Proteomes" id="UP001176941">
    <property type="component" value="Chromosome 21"/>
</dbReference>